<dbReference type="GO" id="GO:0016020">
    <property type="term" value="C:membrane"/>
    <property type="evidence" value="ECO:0007669"/>
    <property type="project" value="InterPro"/>
</dbReference>
<dbReference type="PROSITE" id="PS50092">
    <property type="entry name" value="TSP1"/>
    <property type="match status" value="1"/>
</dbReference>
<keyword evidence="1" id="KW-0732">Signal</keyword>
<keyword evidence="7" id="KW-1185">Reference proteome</keyword>
<evidence type="ECO:0000256" key="3">
    <source>
        <dbReference type="ARBA" id="ARBA00023157"/>
    </source>
</evidence>
<evidence type="ECO:0000256" key="2">
    <source>
        <dbReference type="ARBA" id="ARBA00022737"/>
    </source>
</evidence>
<dbReference type="Pfam" id="PF00090">
    <property type="entry name" value="TSP_1"/>
    <property type="match status" value="2"/>
</dbReference>
<dbReference type="InterPro" id="IPR036772">
    <property type="entry name" value="SRCR-like_dom_sf"/>
</dbReference>
<dbReference type="Gene3D" id="2.20.100.10">
    <property type="entry name" value="Thrombospondin type-1 (TSP1) repeat"/>
    <property type="match status" value="2"/>
</dbReference>
<protein>
    <recommendedName>
        <fullName evidence="5">SRCR domain-containing protein</fullName>
    </recommendedName>
</protein>
<dbReference type="SMART" id="SM00202">
    <property type="entry name" value="SR"/>
    <property type="match status" value="1"/>
</dbReference>
<dbReference type="SUPFAM" id="SSF82895">
    <property type="entry name" value="TSP-1 type 1 repeat"/>
    <property type="match status" value="2"/>
</dbReference>
<keyword evidence="3" id="KW-1015">Disulfide bond</keyword>
<dbReference type="Proteomes" id="UP000683360">
    <property type="component" value="Unassembled WGS sequence"/>
</dbReference>
<comment type="caution">
    <text evidence="4">Lacks conserved residue(s) required for the propagation of feature annotation.</text>
</comment>
<dbReference type="InterPro" id="IPR036383">
    <property type="entry name" value="TSP1_rpt_sf"/>
</dbReference>
<evidence type="ECO:0000256" key="1">
    <source>
        <dbReference type="ARBA" id="ARBA00022729"/>
    </source>
</evidence>
<gene>
    <name evidence="6" type="ORF">MEDL_58836</name>
</gene>
<proteinExistence type="predicted"/>
<reference evidence="6" key="1">
    <citation type="submission" date="2021-03" db="EMBL/GenBank/DDBJ databases">
        <authorList>
            <person name="Bekaert M."/>
        </authorList>
    </citation>
    <scope>NUCLEOTIDE SEQUENCE</scope>
</reference>
<dbReference type="InterPro" id="IPR001190">
    <property type="entry name" value="SRCR"/>
</dbReference>
<dbReference type="AlphaFoldDB" id="A0A8S3UXL1"/>
<comment type="caution">
    <text evidence="6">The sequence shown here is derived from an EMBL/GenBank/DDBJ whole genome shotgun (WGS) entry which is preliminary data.</text>
</comment>
<dbReference type="OrthoDB" id="10066015at2759"/>
<dbReference type="PROSITE" id="PS50287">
    <property type="entry name" value="SRCR_2"/>
    <property type="match status" value="1"/>
</dbReference>
<evidence type="ECO:0000256" key="4">
    <source>
        <dbReference type="PROSITE-ProRule" id="PRU00196"/>
    </source>
</evidence>
<evidence type="ECO:0000313" key="6">
    <source>
        <dbReference type="EMBL" id="CAG2246882.1"/>
    </source>
</evidence>
<dbReference type="PRINTS" id="PR00258">
    <property type="entry name" value="SPERACTRCPTR"/>
</dbReference>
<organism evidence="6 7">
    <name type="scientific">Mytilus edulis</name>
    <name type="common">Blue mussel</name>
    <dbReference type="NCBI Taxonomy" id="6550"/>
    <lineage>
        <taxon>Eukaryota</taxon>
        <taxon>Metazoa</taxon>
        <taxon>Spiralia</taxon>
        <taxon>Lophotrochozoa</taxon>
        <taxon>Mollusca</taxon>
        <taxon>Bivalvia</taxon>
        <taxon>Autobranchia</taxon>
        <taxon>Pteriomorphia</taxon>
        <taxon>Mytilida</taxon>
        <taxon>Mytiloidea</taxon>
        <taxon>Mytilidae</taxon>
        <taxon>Mytilinae</taxon>
        <taxon>Mytilus</taxon>
    </lineage>
</organism>
<dbReference type="SUPFAM" id="SSF56487">
    <property type="entry name" value="SRCR-like"/>
    <property type="match status" value="1"/>
</dbReference>
<name>A0A8S3UXL1_MYTED</name>
<feature type="domain" description="SRCR" evidence="5">
    <location>
        <begin position="15"/>
        <end position="108"/>
    </location>
</feature>
<dbReference type="InterPro" id="IPR000884">
    <property type="entry name" value="TSP1_rpt"/>
</dbReference>
<dbReference type="FunFam" id="3.10.250.10:FF:000001">
    <property type="entry name" value="Lysyl oxidase 4 isoform X1"/>
    <property type="match status" value="1"/>
</dbReference>
<dbReference type="SMART" id="SM00209">
    <property type="entry name" value="TSP1"/>
    <property type="match status" value="2"/>
</dbReference>
<sequence length="217" mass="24156">MKFNSRHELCILDNIRLVSGVRLDVLHNGQWGTVCDDYFDDRGAVVACPQLGFKGGIFIGNSVGDVNGKIWLDDLKCKGSEGKLAEFRRKYWGSHNCHHSEDVGIRCDNFDRESNDGVWGDWLNSSVCSSSCGGGIQERQRHCDSPPPYLAERYCSGLPIESRSCTWSEWSTCPVSCGGGIQHRLKDCHIQSSIWDSTYCDASRESRLCNNTCCSGT</sequence>
<accession>A0A8S3UXL1</accession>
<keyword evidence="2" id="KW-0677">Repeat</keyword>
<evidence type="ECO:0000313" key="7">
    <source>
        <dbReference type="Proteomes" id="UP000683360"/>
    </source>
</evidence>
<dbReference type="PANTHER" id="PTHR19331">
    <property type="entry name" value="SCAVENGER RECEPTOR DOMAIN-CONTAINING"/>
    <property type="match status" value="1"/>
</dbReference>
<evidence type="ECO:0000259" key="5">
    <source>
        <dbReference type="PROSITE" id="PS50287"/>
    </source>
</evidence>
<dbReference type="FunFam" id="2.20.100.10:FF:000001">
    <property type="entry name" value="semaphorin-5A isoform X1"/>
    <property type="match status" value="1"/>
</dbReference>
<dbReference type="Gene3D" id="3.10.250.10">
    <property type="entry name" value="SRCR-like domain"/>
    <property type="match status" value="1"/>
</dbReference>
<dbReference type="EMBL" id="CAJPWZ010002885">
    <property type="protein sequence ID" value="CAG2246882.1"/>
    <property type="molecule type" value="Genomic_DNA"/>
</dbReference>
<dbReference type="Pfam" id="PF00530">
    <property type="entry name" value="SRCR"/>
    <property type="match status" value="1"/>
</dbReference>